<dbReference type="NCBIfam" id="TIGR02532">
    <property type="entry name" value="IV_pilin_GFxxxE"/>
    <property type="match status" value="1"/>
</dbReference>
<proteinExistence type="predicted"/>
<keyword evidence="1" id="KW-1133">Transmembrane helix</keyword>
<dbReference type="SUPFAM" id="SSF54523">
    <property type="entry name" value="Pili subunits"/>
    <property type="match status" value="1"/>
</dbReference>
<dbReference type="InterPro" id="IPR045584">
    <property type="entry name" value="Pilin-like"/>
</dbReference>
<dbReference type="Gene3D" id="3.30.700.10">
    <property type="entry name" value="Glycoprotein, Type 4 Pilin"/>
    <property type="match status" value="1"/>
</dbReference>
<gene>
    <name evidence="2" type="ORF">ACFOEK_10250</name>
</gene>
<organism evidence="2 3">
    <name type="scientific">Litoribrevibacter euphylliae</name>
    <dbReference type="NCBI Taxonomy" id="1834034"/>
    <lineage>
        <taxon>Bacteria</taxon>
        <taxon>Pseudomonadati</taxon>
        <taxon>Pseudomonadota</taxon>
        <taxon>Gammaproteobacteria</taxon>
        <taxon>Oceanospirillales</taxon>
        <taxon>Oceanospirillaceae</taxon>
        <taxon>Litoribrevibacter</taxon>
    </lineage>
</organism>
<accession>A0ABV7HIM8</accession>
<evidence type="ECO:0000313" key="2">
    <source>
        <dbReference type="EMBL" id="MFC3151406.1"/>
    </source>
</evidence>
<name>A0ABV7HIM8_9GAMM</name>
<evidence type="ECO:0000313" key="3">
    <source>
        <dbReference type="Proteomes" id="UP001595476"/>
    </source>
</evidence>
<keyword evidence="3" id="KW-1185">Reference proteome</keyword>
<feature type="transmembrane region" description="Helical" evidence="1">
    <location>
        <begin position="6"/>
        <end position="27"/>
    </location>
</feature>
<keyword evidence="1" id="KW-0472">Membrane</keyword>
<protein>
    <submittedName>
        <fullName evidence="2">Type II secretion system protein</fullName>
    </submittedName>
</protein>
<dbReference type="EMBL" id="JBHRSZ010000004">
    <property type="protein sequence ID" value="MFC3151406.1"/>
    <property type="molecule type" value="Genomic_DNA"/>
</dbReference>
<dbReference type="Pfam" id="PF07963">
    <property type="entry name" value="N_methyl"/>
    <property type="match status" value="1"/>
</dbReference>
<sequence length="187" mass="20170">MNKNVGFTLIELVAVIVILGILSAFALPRFASISDDAHESVAKGVFAAFESGVKIFHACYVAKGSGGFRTDLNCFGNDSVASAVTGYPLGTTTGSSANGTILNGANCQELWETLLEHNDFVLAFHTDANFVSGNDIIYWYAGGDVTSNSTYCYYNYIADDPRKGQENWQMRYYPATGDVTIGRETLG</sequence>
<reference evidence="3" key="1">
    <citation type="journal article" date="2019" name="Int. J. Syst. Evol. Microbiol.">
        <title>The Global Catalogue of Microorganisms (GCM) 10K type strain sequencing project: providing services to taxonomists for standard genome sequencing and annotation.</title>
        <authorList>
            <consortium name="The Broad Institute Genomics Platform"/>
            <consortium name="The Broad Institute Genome Sequencing Center for Infectious Disease"/>
            <person name="Wu L."/>
            <person name="Ma J."/>
        </authorList>
    </citation>
    <scope>NUCLEOTIDE SEQUENCE [LARGE SCALE GENOMIC DNA]</scope>
    <source>
        <strain evidence="3">KCTC 52438</strain>
    </source>
</reference>
<keyword evidence="1" id="KW-0812">Transmembrane</keyword>
<dbReference type="RefSeq" id="WP_386720104.1">
    <property type="nucleotide sequence ID" value="NZ_JBHRSZ010000004.1"/>
</dbReference>
<dbReference type="InterPro" id="IPR012902">
    <property type="entry name" value="N_methyl_site"/>
</dbReference>
<dbReference type="Proteomes" id="UP001595476">
    <property type="component" value="Unassembled WGS sequence"/>
</dbReference>
<evidence type="ECO:0000256" key="1">
    <source>
        <dbReference type="SAM" id="Phobius"/>
    </source>
</evidence>
<comment type="caution">
    <text evidence="2">The sequence shown here is derived from an EMBL/GenBank/DDBJ whole genome shotgun (WGS) entry which is preliminary data.</text>
</comment>